<comment type="caution">
    <text evidence="1">The sequence shown here is derived from an EMBL/GenBank/DDBJ whole genome shotgun (WGS) entry which is preliminary data.</text>
</comment>
<proteinExistence type="predicted"/>
<dbReference type="Proteomes" id="UP000452235">
    <property type="component" value="Unassembled WGS sequence"/>
</dbReference>
<organism evidence="1 2">
    <name type="scientific">Aspergillus terreus</name>
    <dbReference type="NCBI Taxonomy" id="33178"/>
    <lineage>
        <taxon>Eukaryota</taxon>
        <taxon>Fungi</taxon>
        <taxon>Dikarya</taxon>
        <taxon>Ascomycota</taxon>
        <taxon>Pezizomycotina</taxon>
        <taxon>Eurotiomycetes</taxon>
        <taxon>Eurotiomycetidae</taxon>
        <taxon>Eurotiales</taxon>
        <taxon>Aspergillaceae</taxon>
        <taxon>Aspergillus</taxon>
        <taxon>Aspergillus subgen. Circumdati</taxon>
    </lineage>
</organism>
<protein>
    <submittedName>
        <fullName evidence="1">Uncharacterized protein</fullName>
    </submittedName>
</protein>
<keyword evidence="2" id="KW-1185">Reference proteome</keyword>
<sequence length="94" mass="11005">MSRVRGKPALDYLDLREWEGSHIKREVTRILEQARLRGWYMFEGFPEKILYERATGAVSVTCLAHCADMPKEESNKFTENSGVVHQFGQDIWWT</sequence>
<dbReference type="OrthoDB" id="4500198at2759"/>
<accession>A0A5M3YZH2</accession>
<reference evidence="1 2" key="1">
    <citation type="submission" date="2020-01" db="EMBL/GenBank/DDBJ databases">
        <title>Aspergillus terreus IFO 6365 whole genome shotgun sequence.</title>
        <authorList>
            <person name="Kanamasa S."/>
            <person name="Takahashi H."/>
        </authorList>
    </citation>
    <scope>NUCLEOTIDE SEQUENCE [LARGE SCALE GENOMIC DNA]</scope>
    <source>
        <strain evidence="1 2">IFO 6365</strain>
    </source>
</reference>
<evidence type="ECO:0000313" key="2">
    <source>
        <dbReference type="Proteomes" id="UP000452235"/>
    </source>
</evidence>
<dbReference type="VEuPathDB" id="FungiDB:ATEG_03692"/>
<dbReference type="AlphaFoldDB" id="A0A5M3YZH2"/>
<dbReference type="EMBL" id="BLJY01000011">
    <property type="protein sequence ID" value="GFF19818.1"/>
    <property type="molecule type" value="Genomic_DNA"/>
</dbReference>
<evidence type="ECO:0000313" key="1">
    <source>
        <dbReference type="EMBL" id="GFF19818.1"/>
    </source>
</evidence>
<gene>
    <name evidence="1" type="ORF">ATEIFO6365_0011007700</name>
</gene>
<name>A0A5M3YZH2_ASPTE</name>